<sequence>MFVKYNKEDPLFFWVPLLAFSTIMFGFVKFVPFPSQDLLLAWYIAIVKIVAIFYCSISFMLQVYYKFLEKFHDFLCDRYGKVKGLTLLVLFSLFLAGGILLCLLILR</sequence>
<dbReference type="Proteomes" id="UP001202289">
    <property type="component" value="Unassembled WGS sequence"/>
</dbReference>
<evidence type="ECO:0000313" key="1">
    <source>
        <dbReference type="EMBL" id="MCM3738521.1"/>
    </source>
</evidence>
<proteinExistence type="predicted"/>
<organism evidence="1 2">
    <name type="scientific">Bacillus cytotoxicus</name>
    <dbReference type="NCBI Taxonomy" id="580165"/>
    <lineage>
        <taxon>Bacteria</taxon>
        <taxon>Bacillati</taxon>
        <taxon>Bacillota</taxon>
        <taxon>Bacilli</taxon>
        <taxon>Bacillales</taxon>
        <taxon>Bacillaceae</taxon>
        <taxon>Bacillus</taxon>
        <taxon>Bacillus cereus group</taxon>
    </lineage>
</organism>
<protein>
    <submittedName>
        <fullName evidence="1">Uncharacterized protein</fullName>
    </submittedName>
</protein>
<reference evidence="1" key="1">
    <citation type="submission" date="2022-05" db="EMBL/GenBank/DDBJ databases">
        <title>Comparative Genomics of Spacecraft Associated Microbes.</title>
        <authorList>
            <person name="Tran M.T."/>
            <person name="Wright A."/>
            <person name="Seuylemezian A."/>
            <person name="Eisen J."/>
            <person name="Coil D."/>
        </authorList>
    </citation>
    <scope>NUCLEOTIDE SEQUENCE</scope>
    <source>
        <strain evidence="1">FAIRING 10M-2.2</strain>
    </source>
</reference>
<gene>
    <name evidence="1" type="ORF">M3215_22775</name>
</gene>
<comment type="caution">
    <text evidence="1">The sequence shown here is derived from an EMBL/GenBank/DDBJ whole genome shotgun (WGS) entry which is preliminary data.</text>
</comment>
<keyword evidence="2" id="KW-1185">Reference proteome</keyword>
<evidence type="ECO:0000313" key="2">
    <source>
        <dbReference type="Proteomes" id="UP001202289"/>
    </source>
</evidence>
<accession>A0ACC6AC66</accession>
<name>A0ACC6AC66_9BACI</name>
<dbReference type="EMBL" id="JAMBOP010000049">
    <property type="protein sequence ID" value="MCM3738521.1"/>
    <property type="molecule type" value="Genomic_DNA"/>
</dbReference>